<dbReference type="Pfam" id="PF02350">
    <property type="entry name" value="Epimerase_2"/>
    <property type="match status" value="1"/>
</dbReference>
<dbReference type="SUPFAM" id="SSF53756">
    <property type="entry name" value="UDP-Glycosyltransferase/glycogen phosphorylase"/>
    <property type="match status" value="1"/>
</dbReference>
<feature type="domain" description="UDP-N-acetylglucosamine 2-epimerase" evidence="3">
    <location>
        <begin position="27"/>
        <end position="349"/>
    </location>
</feature>
<dbReference type="EMBL" id="BEHY01000002">
    <property type="protein sequence ID" value="GBD07966.1"/>
    <property type="molecule type" value="Genomic_DNA"/>
</dbReference>
<proteinExistence type="inferred from homology"/>
<name>A0A2H5Y3F2_9CHLR</name>
<evidence type="ECO:0000256" key="1">
    <source>
        <dbReference type="RuleBase" id="RU003513"/>
    </source>
</evidence>
<feature type="region of interest" description="Disordered" evidence="2">
    <location>
        <begin position="355"/>
        <end position="384"/>
    </location>
</feature>
<accession>A0A2H5Y3F2</accession>
<evidence type="ECO:0000313" key="4">
    <source>
        <dbReference type="EMBL" id="GBD07966.1"/>
    </source>
</evidence>
<dbReference type="Gene3D" id="3.40.50.2000">
    <property type="entry name" value="Glycogen Phosphorylase B"/>
    <property type="match status" value="2"/>
</dbReference>
<keyword evidence="1 4" id="KW-0413">Isomerase</keyword>
<dbReference type="InterPro" id="IPR003331">
    <property type="entry name" value="UDP_GlcNAc_Epimerase_2_dom"/>
</dbReference>
<evidence type="ECO:0000313" key="5">
    <source>
        <dbReference type="Proteomes" id="UP000236642"/>
    </source>
</evidence>
<gene>
    <name evidence="4" type="primary">wbpI</name>
    <name evidence="4" type="ORF">HRbin22_00192</name>
</gene>
<evidence type="ECO:0000256" key="2">
    <source>
        <dbReference type="SAM" id="MobiDB-lite"/>
    </source>
</evidence>
<dbReference type="NCBIfam" id="TIGR00236">
    <property type="entry name" value="wecB"/>
    <property type="match status" value="1"/>
</dbReference>
<dbReference type="Proteomes" id="UP000236642">
    <property type="component" value="Unassembled WGS sequence"/>
</dbReference>
<sequence>MKIVSVVGARPEFIQAAPVNFALRREHREVLVHTGQHYDDAMSRVFFEDLDLPAPDYHLGVGSGPHGRQTGEMMARLEEVLLKERPDMVIVRGDTNSTLAGALAAVKLHIPLVHIEAGERSFNKFMPEEINRLVADRLADLHFCITRRAVQHLAREGITEGVFFVGDVMLDAVRLYLPRALERAPALLERLGVEREKYLLATVHRAGNTDDPHRLAGILAGFRAIPEPIVFPVHPRTRQAMARYGLQAAPHIRMIEPVGYLDMLALEAHARMILTDSGGVQREAYFLGIPCLTLREETELMETVEVGWNRLVGTDPRRILEGWQFFRPAGPRPPLFGDGHAAERIAAILQQSPPRFGQHYRRPDASALPVPEAMERVPLPQDAS</sequence>
<comment type="similarity">
    <text evidence="1">Belongs to the UDP-N-acetylglucosamine 2-epimerase family.</text>
</comment>
<dbReference type="AlphaFoldDB" id="A0A2H5Y3F2"/>
<protein>
    <submittedName>
        <fullName evidence="4">UDP-2,3-diacetamido-2,3-dideoxy-D-glucuronate 2-epimerase</fullName>
        <ecNumber evidence="4">5.1.3.23</ecNumber>
    </submittedName>
</protein>
<dbReference type="InterPro" id="IPR029767">
    <property type="entry name" value="WecB-like"/>
</dbReference>
<dbReference type="GO" id="GO:0016853">
    <property type="term" value="F:isomerase activity"/>
    <property type="evidence" value="ECO:0007669"/>
    <property type="project" value="UniProtKB-KW"/>
</dbReference>
<organism evidence="4 5">
    <name type="scientific">Candidatus Thermoflexus japonica</name>
    <dbReference type="NCBI Taxonomy" id="2035417"/>
    <lineage>
        <taxon>Bacteria</taxon>
        <taxon>Bacillati</taxon>
        <taxon>Chloroflexota</taxon>
        <taxon>Thermoflexia</taxon>
        <taxon>Thermoflexales</taxon>
        <taxon>Thermoflexaceae</taxon>
        <taxon>Thermoflexus</taxon>
    </lineage>
</organism>
<dbReference type="CDD" id="cd03786">
    <property type="entry name" value="GTB_UDP-GlcNAc_2-Epimerase"/>
    <property type="match status" value="1"/>
</dbReference>
<dbReference type="EC" id="5.1.3.23" evidence="4"/>
<comment type="caution">
    <text evidence="4">The sequence shown here is derived from an EMBL/GenBank/DDBJ whole genome shotgun (WGS) entry which is preliminary data.</text>
</comment>
<evidence type="ECO:0000259" key="3">
    <source>
        <dbReference type="Pfam" id="PF02350"/>
    </source>
</evidence>
<dbReference type="PANTHER" id="PTHR43174">
    <property type="entry name" value="UDP-N-ACETYLGLUCOSAMINE 2-EPIMERASE"/>
    <property type="match status" value="1"/>
</dbReference>
<dbReference type="PANTHER" id="PTHR43174:SF1">
    <property type="entry name" value="UDP-N-ACETYLGLUCOSAMINE 2-EPIMERASE"/>
    <property type="match status" value="1"/>
</dbReference>
<reference evidence="5" key="1">
    <citation type="submission" date="2017-09" db="EMBL/GenBank/DDBJ databases">
        <title>Metaegenomics of thermophilic ammonia-oxidizing enrichment culture.</title>
        <authorList>
            <person name="Kato S."/>
            <person name="Suzuki K."/>
        </authorList>
    </citation>
    <scope>NUCLEOTIDE SEQUENCE [LARGE SCALE GENOMIC DNA]</scope>
</reference>